<dbReference type="InterPro" id="IPR014710">
    <property type="entry name" value="RmlC-like_jellyroll"/>
</dbReference>
<evidence type="ECO:0000313" key="5">
    <source>
        <dbReference type="EMBL" id="TVY05603.1"/>
    </source>
</evidence>
<reference evidence="5 6" key="1">
    <citation type="submission" date="2019-07" db="EMBL/GenBank/DDBJ databases">
        <authorList>
            <person name="Kim J."/>
        </authorList>
    </citation>
    <scope>NUCLEOTIDE SEQUENCE [LARGE SCALE GENOMIC DNA]</scope>
    <source>
        <strain evidence="5 6">JC52</strain>
    </source>
</reference>
<dbReference type="InterPro" id="IPR009057">
    <property type="entry name" value="Homeodomain-like_sf"/>
</dbReference>
<dbReference type="Pfam" id="PF02311">
    <property type="entry name" value="AraC_binding"/>
    <property type="match status" value="1"/>
</dbReference>
<keyword evidence="1" id="KW-0805">Transcription regulation</keyword>
<accession>A0A559K0E9</accession>
<dbReference type="SUPFAM" id="SSF46689">
    <property type="entry name" value="Homeodomain-like"/>
    <property type="match status" value="2"/>
</dbReference>
<dbReference type="PRINTS" id="PR00032">
    <property type="entry name" value="HTHARAC"/>
</dbReference>
<dbReference type="InterPro" id="IPR037923">
    <property type="entry name" value="HTH-like"/>
</dbReference>
<dbReference type="Pfam" id="PF12833">
    <property type="entry name" value="HTH_18"/>
    <property type="match status" value="1"/>
</dbReference>
<dbReference type="InterPro" id="IPR018060">
    <property type="entry name" value="HTH_AraC"/>
</dbReference>
<dbReference type="EMBL" id="VNJI01000055">
    <property type="protein sequence ID" value="TVY05603.1"/>
    <property type="molecule type" value="Genomic_DNA"/>
</dbReference>
<dbReference type="Proteomes" id="UP000317036">
    <property type="component" value="Unassembled WGS sequence"/>
</dbReference>
<dbReference type="SMART" id="SM00342">
    <property type="entry name" value="HTH_ARAC"/>
    <property type="match status" value="1"/>
</dbReference>
<dbReference type="RefSeq" id="WP_144853928.1">
    <property type="nucleotide sequence ID" value="NZ_VNJI01000055.1"/>
</dbReference>
<evidence type="ECO:0000313" key="6">
    <source>
        <dbReference type="Proteomes" id="UP000317036"/>
    </source>
</evidence>
<dbReference type="SUPFAM" id="SSF51215">
    <property type="entry name" value="Regulatory protein AraC"/>
    <property type="match status" value="1"/>
</dbReference>
<keyword evidence="3" id="KW-0804">Transcription</keyword>
<dbReference type="Gene3D" id="2.60.120.10">
    <property type="entry name" value="Jelly Rolls"/>
    <property type="match status" value="1"/>
</dbReference>
<keyword evidence="6" id="KW-1185">Reference proteome</keyword>
<dbReference type="GO" id="GO:0043565">
    <property type="term" value="F:sequence-specific DNA binding"/>
    <property type="evidence" value="ECO:0007669"/>
    <property type="project" value="InterPro"/>
</dbReference>
<dbReference type="PROSITE" id="PS01124">
    <property type="entry name" value="HTH_ARAC_FAMILY_2"/>
    <property type="match status" value="1"/>
</dbReference>
<evidence type="ECO:0000256" key="2">
    <source>
        <dbReference type="ARBA" id="ARBA00023125"/>
    </source>
</evidence>
<dbReference type="OrthoDB" id="9807321at2"/>
<keyword evidence="2" id="KW-0238">DNA-binding</keyword>
<evidence type="ECO:0000256" key="3">
    <source>
        <dbReference type="ARBA" id="ARBA00023163"/>
    </source>
</evidence>
<proteinExistence type="predicted"/>
<dbReference type="InterPro" id="IPR020449">
    <property type="entry name" value="Tscrpt_reg_AraC-type_HTH"/>
</dbReference>
<protein>
    <submittedName>
        <fullName evidence="5">AraC family transcriptional regulator</fullName>
    </submittedName>
</protein>
<sequence>MEKEFLHQFYPRILDVTHRSTSFWEGNDYRVQIPSTKVYNLAFMYEGEGQLVLNGERYELKEGSIFHISPGMRMELSSSRSKPLRYFGVQFHQLRIQWEGSDCQTSMSDAPLPFRRVLFLPRNSLHIHVAAMYDGWQEKEAGYEWQAKLGLFQLLDQLCSIVIAEQTRQESSYLQMESSVRYIRHNYAEPLTRDRLADQASMSISHFSAVFKNVIGISPQQFVEKVRIDQAKSMLSGTTKPISQVAKEVGYSDPLYFTRVFTKVTGMAPREYRGG</sequence>
<comment type="caution">
    <text evidence="5">The sequence shown here is derived from an EMBL/GenBank/DDBJ whole genome shotgun (WGS) entry which is preliminary data.</text>
</comment>
<organism evidence="5 6">
    <name type="scientific">Paenibacillus cremeus</name>
    <dbReference type="NCBI Taxonomy" id="2163881"/>
    <lineage>
        <taxon>Bacteria</taxon>
        <taxon>Bacillati</taxon>
        <taxon>Bacillota</taxon>
        <taxon>Bacilli</taxon>
        <taxon>Bacillales</taxon>
        <taxon>Paenibacillaceae</taxon>
        <taxon>Paenibacillus</taxon>
    </lineage>
</organism>
<dbReference type="AlphaFoldDB" id="A0A559K0E9"/>
<dbReference type="Gene3D" id="1.10.10.60">
    <property type="entry name" value="Homeodomain-like"/>
    <property type="match status" value="2"/>
</dbReference>
<dbReference type="InterPro" id="IPR003313">
    <property type="entry name" value="AraC-bd"/>
</dbReference>
<dbReference type="PANTHER" id="PTHR43280">
    <property type="entry name" value="ARAC-FAMILY TRANSCRIPTIONAL REGULATOR"/>
    <property type="match status" value="1"/>
</dbReference>
<evidence type="ECO:0000259" key="4">
    <source>
        <dbReference type="PROSITE" id="PS01124"/>
    </source>
</evidence>
<evidence type="ECO:0000256" key="1">
    <source>
        <dbReference type="ARBA" id="ARBA00023015"/>
    </source>
</evidence>
<gene>
    <name evidence="5" type="ORF">FPZ49_29410</name>
</gene>
<dbReference type="GO" id="GO:0003700">
    <property type="term" value="F:DNA-binding transcription factor activity"/>
    <property type="evidence" value="ECO:0007669"/>
    <property type="project" value="InterPro"/>
</dbReference>
<feature type="domain" description="HTH araC/xylS-type" evidence="4">
    <location>
        <begin position="177"/>
        <end position="275"/>
    </location>
</feature>
<name>A0A559K0E9_9BACL</name>
<dbReference type="PANTHER" id="PTHR43280:SF28">
    <property type="entry name" value="HTH-TYPE TRANSCRIPTIONAL ACTIVATOR RHAS"/>
    <property type="match status" value="1"/>
</dbReference>